<organism evidence="3">
    <name type="scientific">uncultured Caudovirales phage</name>
    <dbReference type="NCBI Taxonomy" id="2100421"/>
    <lineage>
        <taxon>Viruses</taxon>
        <taxon>Duplodnaviria</taxon>
        <taxon>Heunggongvirae</taxon>
        <taxon>Uroviricota</taxon>
        <taxon>Caudoviricetes</taxon>
        <taxon>Peduoviridae</taxon>
        <taxon>Maltschvirus</taxon>
        <taxon>Maltschvirus maltsch</taxon>
    </lineage>
</organism>
<evidence type="ECO:0000313" key="2">
    <source>
        <dbReference type="EMBL" id="CAB4145577.1"/>
    </source>
</evidence>
<evidence type="ECO:0000313" key="3">
    <source>
        <dbReference type="EMBL" id="CAB4163350.1"/>
    </source>
</evidence>
<feature type="compositionally biased region" description="Basic and acidic residues" evidence="1">
    <location>
        <begin position="221"/>
        <end position="250"/>
    </location>
</feature>
<protein>
    <submittedName>
        <fullName evidence="3">Uncharacterized protein</fullName>
    </submittedName>
</protein>
<name>A0A6J5NUF2_9CAUD</name>
<reference evidence="3" key="1">
    <citation type="submission" date="2020-04" db="EMBL/GenBank/DDBJ databases">
        <authorList>
            <person name="Chiriac C."/>
            <person name="Salcher M."/>
            <person name="Ghai R."/>
            <person name="Kavagutti S V."/>
        </authorList>
    </citation>
    <scope>NUCLEOTIDE SEQUENCE</scope>
</reference>
<feature type="compositionally biased region" description="Basic and acidic residues" evidence="1">
    <location>
        <begin position="257"/>
        <end position="283"/>
    </location>
</feature>
<evidence type="ECO:0000313" key="4">
    <source>
        <dbReference type="EMBL" id="CAB4191563.1"/>
    </source>
</evidence>
<evidence type="ECO:0000256" key="1">
    <source>
        <dbReference type="SAM" id="MobiDB-lite"/>
    </source>
</evidence>
<dbReference type="EMBL" id="LR796455">
    <property type="protein sequence ID" value="CAB4145577.1"/>
    <property type="molecule type" value="Genomic_DNA"/>
</dbReference>
<dbReference type="EMBL" id="LR796752">
    <property type="protein sequence ID" value="CAB4163350.1"/>
    <property type="molecule type" value="Genomic_DNA"/>
</dbReference>
<sequence>MEDDEIRIKADLHEGNWEVKLAEVRLRGNSLLNTWYPLLASILSHIGQTAVLASRSAKMCKDKQAFEEHMNLARLVAAVRTTIALVHEGGPKHASKQMERVTEGEIADPSDMAIQGWITSVGELPPMHIPMMDKRVLLAMRILETDDTIRLHFDETLCGKNLHDPDDDDAQEALRIEMEKQEKRMGITNNVPPIVDKSGEVDGYDEDGTKTTTKDIGGFVEVRKTRERDKDGKPKPATPKKPDPKDKKSLDAFLDEMLSKKAEEADKRAKEAKDKQDGKEYRGRNQIGDDDEPLPPSRFN</sequence>
<accession>A0A6J5NUF2</accession>
<proteinExistence type="predicted"/>
<gene>
    <name evidence="4" type="ORF">UFOVP1222_45</name>
    <name evidence="2" type="ORF">UFOVP477_15</name>
    <name evidence="3" type="ORF">UFOVP798_19</name>
</gene>
<dbReference type="EMBL" id="LR797167">
    <property type="protein sequence ID" value="CAB4191563.1"/>
    <property type="molecule type" value="Genomic_DNA"/>
</dbReference>
<feature type="region of interest" description="Disordered" evidence="1">
    <location>
        <begin position="180"/>
        <end position="300"/>
    </location>
</feature>